<sequence length="243" mass="27855">MAEEAIYVRIMADLEKRINDKEFEDLKLPDERSLALAYDVSRSSIKRALTVLASRGIIFKKRGSGTFVNPSYLKNQTMFQSEGTNLGVSDSFRFNGEAPAIKLLSVQRWAADDETRRALFLERGEEVWAVKRLRRLQDQNFMIERAVIPVKIVPLMNADDFKHSIFHYTESVTNKAVTKSYMTVTVEPSNAEDRELLDLSENEPVGIMSGIFFLDDGTPFEVGTMRIHYKYMHYNSFVSMEGE</sequence>
<dbReference type="InterPro" id="IPR036390">
    <property type="entry name" value="WH_DNA-bd_sf"/>
</dbReference>
<keyword evidence="2" id="KW-0238">DNA-binding</keyword>
<dbReference type="InterPro" id="IPR011663">
    <property type="entry name" value="UTRA"/>
</dbReference>
<dbReference type="GO" id="GO:0003677">
    <property type="term" value="F:DNA binding"/>
    <property type="evidence" value="ECO:0007669"/>
    <property type="project" value="UniProtKB-KW"/>
</dbReference>
<dbReference type="RefSeq" id="WP_070229368.1">
    <property type="nucleotide sequence ID" value="NZ_BJYO01000003.1"/>
</dbReference>
<evidence type="ECO:0000256" key="3">
    <source>
        <dbReference type="ARBA" id="ARBA00023163"/>
    </source>
</evidence>
<evidence type="ECO:0000313" key="5">
    <source>
        <dbReference type="Proteomes" id="UP000254912"/>
    </source>
</evidence>
<dbReference type="SUPFAM" id="SSF46785">
    <property type="entry name" value="Winged helix' DNA-binding domain"/>
    <property type="match status" value="1"/>
</dbReference>
<dbReference type="Gene3D" id="1.10.10.10">
    <property type="entry name" value="Winged helix-like DNA-binding domain superfamily/Winged helix DNA-binding domain"/>
    <property type="match status" value="1"/>
</dbReference>
<dbReference type="Proteomes" id="UP000254912">
    <property type="component" value="Unassembled WGS sequence"/>
</dbReference>
<dbReference type="Gene3D" id="3.40.1410.10">
    <property type="entry name" value="Chorismate lyase-like"/>
    <property type="match status" value="1"/>
</dbReference>
<accession>A0A288Q5Q5</accession>
<proteinExistence type="predicted"/>
<keyword evidence="5" id="KW-1185">Reference proteome</keyword>
<dbReference type="InterPro" id="IPR036388">
    <property type="entry name" value="WH-like_DNA-bd_sf"/>
</dbReference>
<dbReference type="SMART" id="SM00345">
    <property type="entry name" value="HTH_GNTR"/>
    <property type="match status" value="1"/>
</dbReference>
<evidence type="ECO:0000256" key="2">
    <source>
        <dbReference type="ARBA" id="ARBA00023125"/>
    </source>
</evidence>
<comment type="caution">
    <text evidence="4">The sequence shown here is derived from an EMBL/GenBank/DDBJ whole genome shotgun (WGS) entry which is preliminary data.</text>
</comment>
<dbReference type="InterPro" id="IPR000524">
    <property type="entry name" value="Tscrpt_reg_HTH_GntR"/>
</dbReference>
<organism evidence="4 5">
    <name type="scientific">Weissella soli</name>
    <dbReference type="NCBI Taxonomy" id="155866"/>
    <lineage>
        <taxon>Bacteria</taxon>
        <taxon>Bacillati</taxon>
        <taxon>Bacillota</taxon>
        <taxon>Bacilli</taxon>
        <taxon>Lactobacillales</taxon>
        <taxon>Lactobacillaceae</taxon>
        <taxon>Weissella</taxon>
    </lineage>
</organism>
<name>A0A288Q5Q5_9LACO</name>
<dbReference type="PRINTS" id="PR00035">
    <property type="entry name" value="HTHGNTR"/>
</dbReference>
<dbReference type="KEGG" id="wso:WSWS_00038"/>
<protein>
    <submittedName>
        <fullName evidence="4">GntR family transcriptional regulator</fullName>
    </submittedName>
</protein>
<keyword evidence="1" id="KW-0805">Transcription regulation</keyword>
<dbReference type="GO" id="GO:0003700">
    <property type="term" value="F:DNA-binding transcription factor activity"/>
    <property type="evidence" value="ECO:0007669"/>
    <property type="project" value="InterPro"/>
</dbReference>
<dbReference type="InterPro" id="IPR028978">
    <property type="entry name" value="Chorismate_lyase_/UTRA_dom_sf"/>
</dbReference>
<evidence type="ECO:0000256" key="1">
    <source>
        <dbReference type="ARBA" id="ARBA00023015"/>
    </source>
</evidence>
<dbReference type="InterPro" id="IPR050679">
    <property type="entry name" value="Bact_HTH_transcr_reg"/>
</dbReference>
<evidence type="ECO:0000313" key="4">
    <source>
        <dbReference type="EMBL" id="RDL06631.1"/>
    </source>
</evidence>
<dbReference type="EMBL" id="QRAS01000002">
    <property type="protein sequence ID" value="RDL06631.1"/>
    <property type="molecule type" value="Genomic_DNA"/>
</dbReference>
<reference evidence="4 5" key="1">
    <citation type="submission" date="2018-07" db="EMBL/GenBank/DDBJ databases">
        <title>Genomic Encyclopedia of Type Strains, Phase III (KMG-III): the genomes of soil and plant-associated and newly described type strains.</title>
        <authorList>
            <person name="Whitman W."/>
        </authorList>
    </citation>
    <scope>NUCLEOTIDE SEQUENCE [LARGE SCALE GENOMIC DNA]</scope>
    <source>
        <strain evidence="4 5">CECT 7031</strain>
    </source>
</reference>
<dbReference type="CDD" id="cd07377">
    <property type="entry name" value="WHTH_GntR"/>
    <property type="match status" value="1"/>
</dbReference>
<dbReference type="GeneID" id="94545252"/>
<dbReference type="AlphaFoldDB" id="A0A288Q5Q5"/>
<dbReference type="Pfam" id="PF00392">
    <property type="entry name" value="GntR"/>
    <property type="match status" value="1"/>
</dbReference>
<dbReference type="PROSITE" id="PS50949">
    <property type="entry name" value="HTH_GNTR"/>
    <property type="match status" value="1"/>
</dbReference>
<gene>
    <name evidence="4" type="ORF">DFP99_1014</name>
</gene>
<dbReference type="Pfam" id="PF07702">
    <property type="entry name" value="UTRA"/>
    <property type="match status" value="1"/>
</dbReference>
<dbReference type="GO" id="GO:0045892">
    <property type="term" value="P:negative regulation of DNA-templated transcription"/>
    <property type="evidence" value="ECO:0007669"/>
    <property type="project" value="TreeGrafter"/>
</dbReference>
<dbReference type="PANTHER" id="PTHR44846:SF4">
    <property type="entry name" value="HTH GNTR-TYPE DOMAIN-CONTAINING PROTEIN"/>
    <property type="match status" value="1"/>
</dbReference>
<keyword evidence="3" id="KW-0804">Transcription</keyword>
<dbReference type="SUPFAM" id="SSF64288">
    <property type="entry name" value="Chorismate lyase-like"/>
    <property type="match status" value="1"/>
</dbReference>
<dbReference type="SMART" id="SM00866">
    <property type="entry name" value="UTRA"/>
    <property type="match status" value="1"/>
</dbReference>
<dbReference type="PANTHER" id="PTHR44846">
    <property type="entry name" value="MANNOSYL-D-GLYCERATE TRANSPORT/METABOLISM SYSTEM REPRESSOR MNGR-RELATED"/>
    <property type="match status" value="1"/>
</dbReference>